<comment type="caution">
    <text evidence="18">The sequence shown here is derived from an EMBL/GenBank/DDBJ whole genome shotgun (WGS) entry which is preliminary data.</text>
</comment>
<feature type="binding site" evidence="15">
    <location>
        <position position="128"/>
    </location>
    <ligand>
        <name>substrate</name>
    </ligand>
</feature>
<organism evidence="18 19">
    <name type="scientific">Aquatica leii</name>
    <dbReference type="NCBI Taxonomy" id="1421715"/>
    <lineage>
        <taxon>Eukaryota</taxon>
        <taxon>Metazoa</taxon>
        <taxon>Ecdysozoa</taxon>
        <taxon>Arthropoda</taxon>
        <taxon>Hexapoda</taxon>
        <taxon>Insecta</taxon>
        <taxon>Pterygota</taxon>
        <taxon>Neoptera</taxon>
        <taxon>Endopterygota</taxon>
        <taxon>Coleoptera</taxon>
        <taxon>Polyphaga</taxon>
        <taxon>Elateriformia</taxon>
        <taxon>Elateroidea</taxon>
        <taxon>Lampyridae</taxon>
        <taxon>Luciolinae</taxon>
        <taxon>Aquatica</taxon>
    </lineage>
</organism>
<dbReference type="SUPFAM" id="SSF63829">
    <property type="entry name" value="Calcium-dependent phosphotriesterase"/>
    <property type="match status" value="1"/>
</dbReference>
<evidence type="ECO:0000256" key="2">
    <source>
        <dbReference type="ARBA" id="ARBA00001913"/>
    </source>
</evidence>
<evidence type="ECO:0000256" key="16">
    <source>
        <dbReference type="SAM" id="SignalP"/>
    </source>
</evidence>
<sequence length="333" mass="37000">MMLLIAIPLFYVITFSHASLFNGPAVRQVTEPVDHGEGPTWDPRTNLLYFVDIFEGRILNYNYLTNDLNAVYLHGNTTPVIPTKNNPHRFVVGIERSVSIIEWDGKGPITAKKHLVTVSKQFPTSRFNDGKADKEGRLWIGTMGFESSTGVVPNEGILYSISKDKLNDPTRVIQPVNISNGMAWNKANNKFYYIDTPTLTVREYDYDSKSGTISNSRIAFDLSKHKHIGGFPDGMTIDKDDNLWIALYYGGAVIQVNPKTGCVLQLIAIPAQCVSSVAWGGHDLDILFVTTSKHPLNPIERIKQPAAGSLFAITNLGTQGLPMYYADIIDELH</sequence>
<dbReference type="Gene3D" id="2.120.10.30">
    <property type="entry name" value="TolB, C-terminal domain"/>
    <property type="match status" value="1"/>
</dbReference>
<comment type="cofactor">
    <cofactor evidence="4">
        <name>Mg(2+)</name>
        <dbReference type="ChEBI" id="CHEBI:18420"/>
    </cofactor>
</comment>
<comment type="catalytic activity">
    <reaction evidence="1">
        <text>D-glucono-1,5-lactone + H2O = D-gluconate + H(+)</text>
        <dbReference type="Rhea" id="RHEA:10440"/>
        <dbReference type="ChEBI" id="CHEBI:15377"/>
        <dbReference type="ChEBI" id="CHEBI:15378"/>
        <dbReference type="ChEBI" id="CHEBI:16217"/>
        <dbReference type="ChEBI" id="CHEBI:18391"/>
        <dbReference type="EC" id="3.1.1.17"/>
    </reaction>
</comment>
<keyword evidence="12" id="KW-0106">Calcium</keyword>
<evidence type="ECO:0000256" key="1">
    <source>
        <dbReference type="ARBA" id="ARBA00001589"/>
    </source>
</evidence>
<dbReference type="GO" id="GO:0030234">
    <property type="term" value="F:enzyme regulator activity"/>
    <property type="evidence" value="ECO:0007669"/>
    <property type="project" value="InterPro"/>
</dbReference>
<evidence type="ECO:0000256" key="10">
    <source>
        <dbReference type="ARBA" id="ARBA00022723"/>
    </source>
</evidence>
<dbReference type="EC" id="3.1.1.17" evidence="7"/>
<evidence type="ECO:0000259" key="17">
    <source>
        <dbReference type="Pfam" id="PF08450"/>
    </source>
</evidence>
<feature type="binding site" evidence="15">
    <location>
        <position position="180"/>
    </location>
    <ligand>
        <name>a divalent metal cation</name>
        <dbReference type="ChEBI" id="CHEBI:60240"/>
    </ligand>
</feature>
<dbReference type="InterPro" id="IPR008367">
    <property type="entry name" value="Regucalcin"/>
</dbReference>
<dbReference type="PRINTS" id="PR01791">
    <property type="entry name" value="REGUCALCIN"/>
</dbReference>
<keyword evidence="11" id="KW-0378">Hydrolase</keyword>
<evidence type="ECO:0000256" key="11">
    <source>
        <dbReference type="ARBA" id="ARBA00022801"/>
    </source>
</evidence>
<dbReference type="PANTHER" id="PTHR10907">
    <property type="entry name" value="REGUCALCIN"/>
    <property type="match status" value="1"/>
</dbReference>
<comment type="subcellular location">
    <subcellularLocation>
        <location evidence="5">Cytoplasm</location>
    </subcellularLocation>
</comment>
<comment type="similarity">
    <text evidence="6">Belongs to the SMP-30/CGR1 family.</text>
</comment>
<gene>
    <name evidence="18" type="ORF">RN001_001219</name>
</gene>
<evidence type="ECO:0000256" key="14">
    <source>
        <dbReference type="PIRSR" id="PIRSR605511-1"/>
    </source>
</evidence>
<feature type="binding site" evidence="15">
    <location>
        <position position="126"/>
    </location>
    <ligand>
        <name>substrate</name>
    </ligand>
</feature>
<evidence type="ECO:0000256" key="9">
    <source>
        <dbReference type="ARBA" id="ARBA00022490"/>
    </source>
</evidence>
<evidence type="ECO:0000256" key="8">
    <source>
        <dbReference type="ARBA" id="ARBA00016808"/>
    </source>
</evidence>
<evidence type="ECO:0000256" key="3">
    <source>
        <dbReference type="ARBA" id="ARBA00001936"/>
    </source>
</evidence>
<dbReference type="Proteomes" id="UP001353858">
    <property type="component" value="Unassembled WGS sequence"/>
</dbReference>
<evidence type="ECO:0000256" key="7">
    <source>
        <dbReference type="ARBA" id="ARBA00013227"/>
    </source>
</evidence>
<evidence type="ECO:0000313" key="18">
    <source>
        <dbReference type="EMBL" id="KAK4884948.1"/>
    </source>
</evidence>
<evidence type="ECO:0000256" key="4">
    <source>
        <dbReference type="ARBA" id="ARBA00001946"/>
    </source>
</evidence>
<feature type="binding site" evidence="15">
    <location>
        <position position="233"/>
    </location>
    <ligand>
        <name>a divalent metal cation</name>
        <dbReference type="ChEBI" id="CHEBI:60240"/>
    </ligand>
</feature>
<evidence type="ECO:0000256" key="5">
    <source>
        <dbReference type="ARBA" id="ARBA00004496"/>
    </source>
</evidence>
<feature type="signal peptide" evidence="16">
    <location>
        <begin position="1"/>
        <end position="18"/>
    </location>
</feature>
<dbReference type="GO" id="GO:0005737">
    <property type="term" value="C:cytoplasm"/>
    <property type="evidence" value="ECO:0007669"/>
    <property type="project" value="UniProtKB-SubCell"/>
</dbReference>
<dbReference type="EMBL" id="JARPUR010000001">
    <property type="protein sequence ID" value="KAK4884948.1"/>
    <property type="molecule type" value="Genomic_DNA"/>
</dbReference>
<comment type="cofactor">
    <cofactor evidence="15">
        <name>Zn(2+)</name>
        <dbReference type="ChEBI" id="CHEBI:29105"/>
    </cofactor>
    <text evidence="15">Binds 1 divalent metal cation per subunit.</text>
</comment>
<dbReference type="InterPro" id="IPR005511">
    <property type="entry name" value="SMP-30"/>
</dbReference>
<dbReference type="GO" id="GO:0004341">
    <property type="term" value="F:gluconolactonase activity"/>
    <property type="evidence" value="ECO:0007669"/>
    <property type="project" value="UniProtKB-EC"/>
</dbReference>
<dbReference type="FunFam" id="2.120.10.30:FF:000027">
    <property type="entry name" value="Regucalcin homologue"/>
    <property type="match status" value="1"/>
</dbReference>
<keyword evidence="16" id="KW-0732">Signal</keyword>
<keyword evidence="19" id="KW-1185">Reference proteome</keyword>
<evidence type="ECO:0000256" key="13">
    <source>
        <dbReference type="ARBA" id="ARBA00032464"/>
    </source>
</evidence>
<proteinExistence type="inferred from homology"/>
<keyword evidence="10 15" id="KW-0479">Metal-binding</keyword>
<comment type="cofactor">
    <cofactor evidence="3">
        <name>Mn(2+)</name>
        <dbReference type="ChEBI" id="CHEBI:29035"/>
    </cofactor>
</comment>
<name>A0AAN7PG40_9COLE</name>
<feature type="active site" description="Proton donor/acceptor" evidence="14">
    <location>
        <position position="233"/>
    </location>
</feature>
<accession>A0AAN7PG40</accession>
<dbReference type="PRINTS" id="PR01790">
    <property type="entry name" value="SMP30FAMILY"/>
</dbReference>
<protein>
    <recommendedName>
        <fullName evidence="8">Regucalcin</fullName>
        <ecNumber evidence="7">3.1.1.17</ecNumber>
    </recommendedName>
    <alternativeName>
        <fullName evidence="13">Gluconolactonase</fullName>
    </alternativeName>
</protein>
<feature type="domain" description="SMP-30/Gluconolactonase/LRE-like region" evidence="17">
    <location>
        <begin position="36"/>
        <end position="292"/>
    </location>
</feature>
<evidence type="ECO:0000256" key="6">
    <source>
        <dbReference type="ARBA" id="ARBA00008853"/>
    </source>
</evidence>
<dbReference type="PANTHER" id="PTHR10907:SF47">
    <property type="entry name" value="REGUCALCIN"/>
    <property type="match status" value="1"/>
</dbReference>
<dbReference type="Pfam" id="PF08450">
    <property type="entry name" value="SGL"/>
    <property type="match status" value="1"/>
</dbReference>
<dbReference type="InterPro" id="IPR013658">
    <property type="entry name" value="SGL"/>
</dbReference>
<feature type="binding site" evidence="15">
    <location>
        <position position="37"/>
    </location>
    <ligand>
        <name>a divalent metal cation</name>
        <dbReference type="ChEBI" id="CHEBI:60240"/>
    </ligand>
</feature>
<dbReference type="InterPro" id="IPR011042">
    <property type="entry name" value="6-blade_b-propeller_TolB-like"/>
</dbReference>
<dbReference type="GO" id="GO:0019853">
    <property type="term" value="P:L-ascorbic acid biosynthetic process"/>
    <property type="evidence" value="ECO:0007669"/>
    <property type="project" value="TreeGrafter"/>
</dbReference>
<evidence type="ECO:0000256" key="15">
    <source>
        <dbReference type="PIRSR" id="PIRSR605511-2"/>
    </source>
</evidence>
<comment type="cofactor">
    <cofactor evidence="2">
        <name>Ca(2+)</name>
        <dbReference type="ChEBI" id="CHEBI:29108"/>
    </cofactor>
</comment>
<dbReference type="AlphaFoldDB" id="A0AAN7PG40"/>
<feature type="binding site" evidence="15">
    <location>
        <position position="146"/>
    </location>
    <ligand>
        <name>substrate</name>
    </ligand>
</feature>
<keyword evidence="9" id="KW-0963">Cytoplasm</keyword>
<dbReference type="GO" id="GO:0005509">
    <property type="term" value="F:calcium ion binding"/>
    <property type="evidence" value="ECO:0007669"/>
    <property type="project" value="InterPro"/>
</dbReference>
<feature type="chain" id="PRO_5042887868" description="Regucalcin" evidence="16">
    <location>
        <begin position="19"/>
        <end position="333"/>
    </location>
</feature>
<reference evidence="19" key="1">
    <citation type="submission" date="2023-01" db="EMBL/GenBank/DDBJ databases">
        <title>Key to firefly adult light organ development and bioluminescence: homeobox transcription factors regulate luciferase expression and transportation to peroxisome.</title>
        <authorList>
            <person name="Fu X."/>
        </authorList>
    </citation>
    <scope>NUCLEOTIDE SEQUENCE [LARGE SCALE GENOMIC DNA]</scope>
</reference>
<keyword evidence="15" id="KW-0862">Zinc</keyword>
<evidence type="ECO:0000256" key="12">
    <source>
        <dbReference type="ARBA" id="ARBA00022837"/>
    </source>
</evidence>
<evidence type="ECO:0000313" key="19">
    <source>
        <dbReference type="Proteomes" id="UP001353858"/>
    </source>
</evidence>